<dbReference type="Proteomes" id="UP000799757">
    <property type="component" value="Unassembled WGS sequence"/>
</dbReference>
<sequence>MPPKKDASAPIPVKPNALKGKSVIVTGEIDGYSRKAAEQILVNAGATIEKSLNKKVQLAVLGAEAGPKKLEKIESLGIESRDWDDVIEEIKADGNAGPAGGDDEDEDDEDDDEEEVEEKPKPKPKAKAAPKAKANTKAKAAPAPKPAEKPSASSGDGELDGKTVIITGAIAGMTRPAAQKLLEGAGASIAKSLNKSVELVIIGADPGPDKLQKIEDMGIETIAWKDLAEKLGVEAKPEKKVPKVSTGDAPDSVDGMTLLITGNIEGMTRPAAQKLLEGAGATFAKSLNKSVELVVLGAKPGPDKLAKIADLGIETCAFEDLAEKLGLDLDAPPKKKAKKA</sequence>
<evidence type="ECO:0000259" key="2">
    <source>
        <dbReference type="PROSITE" id="PS50172"/>
    </source>
</evidence>
<organism evidence="3 4">
    <name type="scientific">Melanomma pulvis-pyrius CBS 109.77</name>
    <dbReference type="NCBI Taxonomy" id="1314802"/>
    <lineage>
        <taxon>Eukaryota</taxon>
        <taxon>Fungi</taxon>
        <taxon>Dikarya</taxon>
        <taxon>Ascomycota</taxon>
        <taxon>Pezizomycotina</taxon>
        <taxon>Dothideomycetes</taxon>
        <taxon>Pleosporomycetidae</taxon>
        <taxon>Pleosporales</taxon>
        <taxon>Melanommataceae</taxon>
        <taxon>Melanomma</taxon>
    </lineage>
</organism>
<reference evidence="3" key="1">
    <citation type="journal article" date="2020" name="Stud. Mycol.">
        <title>101 Dothideomycetes genomes: a test case for predicting lifestyles and emergence of pathogens.</title>
        <authorList>
            <person name="Haridas S."/>
            <person name="Albert R."/>
            <person name="Binder M."/>
            <person name="Bloem J."/>
            <person name="Labutti K."/>
            <person name="Salamov A."/>
            <person name="Andreopoulos B."/>
            <person name="Baker S."/>
            <person name="Barry K."/>
            <person name="Bills G."/>
            <person name="Bluhm B."/>
            <person name="Cannon C."/>
            <person name="Castanera R."/>
            <person name="Culley D."/>
            <person name="Daum C."/>
            <person name="Ezra D."/>
            <person name="Gonzalez J."/>
            <person name="Henrissat B."/>
            <person name="Kuo A."/>
            <person name="Liang C."/>
            <person name="Lipzen A."/>
            <person name="Lutzoni F."/>
            <person name="Magnuson J."/>
            <person name="Mondo S."/>
            <person name="Nolan M."/>
            <person name="Ohm R."/>
            <person name="Pangilinan J."/>
            <person name="Park H.-J."/>
            <person name="Ramirez L."/>
            <person name="Alfaro M."/>
            <person name="Sun H."/>
            <person name="Tritt A."/>
            <person name="Yoshinaga Y."/>
            <person name="Zwiers L.-H."/>
            <person name="Turgeon B."/>
            <person name="Goodwin S."/>
            <person name="Spatafora J."/>
            <person name="Crous P."/>
            <person name="Grigoriev I."/>
        </authorList>
    </citation>
    <scope>NUCLEOTIDE SEQUENCE</scope>
    <source>
        <strain evidence="3">CBS 109.77</strain>
    </source>
</reference>
<dbReference type="Pfam" id="PF00533">
    <property type="entry name" value="BRCT"/>
    <property type="match status" value="3"/>
</dbReference>
<feature type="domain" description="BRCT" evidence="2">
    <location>
        <begin position="154"/>
        <end position="224"/>
    </location>
</feature>
<accession>A0A6A6X3Y7</accession>
<evidence type="ECO:0000313" key="4">
    <source>
        <dbReference type="Proteomes" id="UP000799757"/>
    </source>
</evidence>
<dbReference type="InterPro" id="IPR001357">
    <property type="entry name" value="BRCT_dom"/>
</dbReference>
<keyword evidence="4" id="KW-1185">Reference proteome</keyword>
<feature type="domain" description="BRCT" evidence="2">
    <location>
        <begin position="13"/>
        <end position="83"/>
    </location>
</feature>
<feature type="compositionally biased region" description="Basic and acidic residues" evidence="1">
    <location>
        <begin position="77"/>
        <end position="92"/>
    </location>
</feature>
<dbReference type="AlphaFoldDB" id="A0A6A6X3Y7"/>
<dbReference type="SMART" id="SM00292">
    <property type="entry name" value="BRCT"/>
    <property type="match status" value="3"/>
</dbReference>
<feature type="compositionally biased region" description="Basic residues" evidence="1">
    <location>
        <begin position="122"/>
        <end position="136"/>
    </location>
</feature>
<dbReference type="Gene3D" id="3.40.50.10190">
    <property type="entry name" value="BRCT domain"/>
    <property type="match status" value="3"/>
</dbReference>
<feature type="compositionally biased region" description="Acidic residues" evidence="1">
    <location>
        <begin position="101"/>
        <end position="117"/>
    </location>
</feature>
<proteinExistence type="predicted"/>
<feature type="region of interest" description="Disordered" evidence="1">
    <location>
        <begin position="77"/>
        <end position="160"/>
    </location>
</feature>
<name>A0A6A6X3Y7_9PLEO</name>
<protein>
    <recommendedName>
        <fullName evidence="2">BRCT domain-containing protein</fullName>
    </recommendedName>
</protein>
<evidence type="ECO:0000313" key="3">
    <source>
        <dbReference type="EMBL" id="KAF2790627.1"/>
    </source>
</evidence>
<dbReference type="SUPFAM" id="SSF52113">
    <property type="entry name" value="BRCT domain"/>
    <property type="match status" value="3"/>
</dbReference>
<gene>
    <name evidence="3" type="ORF">K505DRAFT_327451</name>
</gene>
<feature type="domain" description="BRCT" evidence="2">
    <location>
        <begin position="248"/>
        <end position="312"/>
    </location>
</feature>
<dbReference type="PROSITE" id="PS50172">
    <property type="entry name" value="BRCT"/>
    <property type="match status" value="3"/>
</dbReference>
<dbReference type="EMBL" id="MU002063">
    <property type="protein sequence ID" value="KAF2790627.1"/>
    <property type="molecule type" value="Genomic_DNA"/>
</dbReference>
<dbReference type="InterPro" id="IPR036420">
    <property type="entry name" value="BRCT_dom_sf"/>
</dbReference>
<dbReference type="OrthoDB" id="446168at2759"/>
<evidence type="ECO:0000256" key="1">
    <source>
        <dbReference type="SAM" id="MobiDB-lite"/>
    </source>
</evidence>